<dbReference type="Proteomes" id="UP001345827">
    <property type="component" value="Unassembled WGS sequence"/>
</dbReference>
<comment type="similarity">
    <text evidence="1 6 7">Belongs to the glutamine synthetase family.</text>
</comment>
<dbReference type="GO" id="GO:0006542">
    <property type="term" value="P:glutamine biosynthetic process"/>
    <property type="evidence" value="ECO:0007669"/>
    <property type="project" value="InterPro"/>
</dbReference>
<evidence type="ECO:0000256" key="4">
    <source>
        <dbReference type="ARBA" id="ARBA00022741"/>
    </source>
</evidence>
<evidence type="ECO:0000256" key="6">
    <source>
        <dbReference type="PROSITE-ProRule" id="PRU01331"/>
    </source>
</evidence>
<keyword evidence="10" id="KW-1185">Reference proteome</keyword>
<dbReference type="EMBL" id="JAXLQG010000004">
    <property type="protein sequence ID" value="KAK5541080.1"/>
    <property type="molecule type" value="Genomic_DNA"/>
</dbReference>
<protein>
    <recommendedName>
        <fullName evidence="2">Glutamine synthetase</fullName>
    </recommendedName>
</protein>
<sequence length="480" mass="53808">MGEIGMDIPSRDNIARLLTHDHKVKVAGVDCDGILRGKVMDKEKFLSSVEDGFGISSVLFGWDMHDVLFNTEPNATSVQEGYGDFNAIPDLASFRRIPWEDNIPFFLLRFEVHKVPVPADGRTILRSFCRKIAEDGFKSMAGVELEFMNFHTPTENGYRNNGDPRNIAAYLTKNAPSSLRHLTSGIFSYSTTRPMANKVYFHQIFDRSVEFRTNIEGWHTEFGPGVFEAALKASEIDEMADRVTLFKLLVKSLGVEHNITPCFMAKPVYGLAGSSGHIHISLTDLKGKNVFARQSPDPNAKWKDLEELSDIGRWFLAGLLTAIPDLMPLLAPTINSYKRLVENYWAPTTLGWGLEDRNSSIRLIAPPVSKPGATRFEVRIPGADMHPHYALAALLGAGWRGVQKKLDIPVPPTLLRKDKPELLPNSLDAAVARFKAPGSVAREIFSGEFIDLFSASREHEIRLYKEAVTDWEFKRYIETV</sequence>
<organism evidence="9 10">
    <name type="scientific">Vermiconidia calcicola</name>
    <dbReference type="NCBI Taxonomy" id="1690605"/>
    <lineage>
        <taxon>Eukaryota</taxon>
        <taxon>Fungi</taxon>
        <taxon>Dikarya</taxon>
        <taxon>Ascomycota</taxon>
        <taxon>Pezizomycotina</taxon>
        <taxon>Dothideomycetes</taxon>
        <taxon>Dothideomycetidae</taxon>
        <taxon>Mycosphaerellales</taxon>
        <taxon>Extremaceae</taxon>
        <taxon>Vermiconidia</taxon>
    </lineage>
</organism>
<dbReference type="InterPro" id="IPR008146">
    <property type="entry name" value="Gln_synth_cat_dom"/>
</dbReference>
<dbReference type="AlphaFoldDB" id="A0AAV9QD58"/>
<dbReference type="Gene3D" id="3.10.20.70">
    <property type="entry name" value="Glutamine synthetase, N-terminal domain"/>
    <property type="match status" value="1"/>
</dbReference>
<dbReference type="InterPro" id="IPR014746">
    <property type="entry name" value="Gln_synth/guanido_kin_cat_dom"/>
</dbReference>
<keyword evidence="3" id="KW-0436">Ligase</keyword>
<feature type="domain" description="GS catalytic" evidence="8">
    <location>
        <begin position="121"/>
        <end position="480"/>
    </location>
</feature>
<evidence type="ECO:0000256" key="3">
    <source>
        <dbReference type="ARBA" id="ARBA00022598"/>
    </source>
</evidence>
<dbReference type="SUPFAM" id="SSF55931">
    <property type="entry name" value="Glutamine synthetase/guanido kinase"/>
    <property type="match status" value="1"/>
</dbReference>
<evidence type="ECO:0000256" key="1">
    <source>
        <dbReference type="ARBA" id="ARBA00009897"/>
    </source>
</evidence>
<dbReference type="GO" id="GO:0004356">
    <property type="term" value="F:glutamine synthetase activity"/>
    <property type="evidence" value="ECO:0007669"/>
    <property type="project" value="InterPro"/>
</dbReference>
<name>A0AAV9QD58_9PEZI</name>
<dbReference type="GO" id="GO:0006576">
    <property type="term" value="P:biogenic amine metabolic process"/>
    <property type="evidence" value="ECO:0007669"/>
    <property type="project" value="UniProtKB-ARBA"/>
</dbReference>
<evidence type="ECO:0000256" key="7">
    <source>
        <dbReference type="RuleBase" id="RU000384"/>
    </source>
</evidence>
<dbReference type="FunFam" id="3.30.590.10:FF:000005">
    <property type="entry name" value="Probable glutamine synthetase"/>
    <property type="match status" value="1"/>
</dbReference>
<accession>A0AAV9QD58</accession>
<reference evidence="9 10" key="1">
    <citation type="submission" date="2023-06" db="EMBL/GenBank/DDBJ databases">
        <title>Black Yeasts Isolated from many extreme environments.</title>
        <authorList>
            <person name="Coleine C."/>
            <person name="Stajich J.E."/>
            <person name="Selbmann L."/>
        </authorList>
    </citation>
    <scope>NUCLEOTIDE SEQUENCE [LARGE SCALE GENOMIC DNA]</scope>
    <source>
        <strain evidence="9 10">CCFEE 5887</strain>
    </source>
</reference>
<keyword evidence="4" id="KW-0547">Nucleotide-binding</keyword>
<dbReference type="PROSITE" id="PS51987">
    <property type="entry name" value="GS_CATALYTIC"/>
    <property type="match status" value="1"/>
</dbReference>
<dbReference type="GO" id="GO:0005524">
    <property type="term" value="F:ATP binding"/>
    <property type="evidence" value="ECO:0007669"/>
    <property type="project" value="UniProtKB-KW"/>
</dbReference>
<gene>
    <name evidence="9" type="ORF">LTR25_002857</name>
</gene>
<comment type="caution">
    <text evidence="9">The sequence shown here is derived from an EMBL/GenBank/DDBJ whole genome shotgun (WGS) entry which is preliminary data.</text>
</comment>
<proteinExistence type="inferred from homology"/>
<evidence type="ECO:0000313" key="10">
    <source>
        <dbReference type="Proteomes" id="UP001345827"/>
    </source>
</evidence>
<dbReference type="SMART" id="SM01230">
    <property type="entry name" value="Gln-synt_C"/>
    <property type="match status" value="1"/>
</dbReference>
<evidence type="ECO:0000256" key="2">
    <source>
        <dbReference type="ARBA" id="ARBA00021364"/>
    </source>
</evidence>
<evidence type="ECO:0000256" key="5">
    <source>
        <dbReference type="ARBA" id="ARBA00022840"/>
    </source>
</evidence>
<dbReference type="PANTHER" id="PTHR43785">
    <property type="entry name" value="GAMMA-GLUTAMYLPUTRESCINE SYNTHETASE"/>
    <property type="match status" value="1"/>
</dbReference>
<keyword evidence="5" id="KW-0067">ATP-binding</keyword>
<dbReference type="Pfam" id="PF00120">
    <property type="entry name" value="Gln-synt_C"/>
    <property type="match status" value="1"/>
</dbReference>
<dbReference type="PANTHER" id="PTHR43785:SF12">
    <property type="entry name" value="TYPE-1 GLUTAMINE SYNTHETASE 2"/>
    <property type="match status" value="1"/>
</dbReference>
<evidence type="ECO:0000259" key="8">
    <source>
        <dbReference type="PROSITE" id="PS51987"/>
    </source>
</evidence>
<dbReference type="InterPro" id="IPR036651">
    <property type="entry name" value="Gln_synt_N_sf"/>
</dbReference>
<dbReference type="Gene3D" id="3.30.590.10">
    <property type="entry name" value="Glutamine synthetase/guanido kinase, catalytic domain"/>
    <property type="match status" value="1"/>
</dbReference>
<evidence type="ECO:0000313" key="9">
    <source>
        <dbReference type="EMBL" id="KAK5541080.1"/>
    </source>
</evidence>